<dbReference type="PANTHER" id="PTHR32108">
    <property type="entry name" value="DNA-DIRECTED RNA POLYMERASE SUBUNIT ALPHA"/>
    <property type="match status" value="1"/>
</dbReference>
<evidence type="ECO:0000313" key="2">
    <source>
        <dbReference type="Proteomes" id="UP000257109"/>
    </source>
</evidence>
<organism evidence="1 2">
    <name type="scientific">Mucuna pruriens</name>
    <name type="common">Velvet bean</name>
    <name type="synonym">Dolichos pruriens</name>
    <dbReference type="NCBI Taxonomy" id="157652"/>
    <lineage>
        <taxon>Eukaryota</taxon>
        <taxon>Viridiplantae</taxon>
        <taxon>Streptophyta</taxon>
        <taxon>Embryophyta</taxon>
        <taxon>Tracheophyta</taxon>
        <taxon>Spermatophyta</taxon>
        <taxon>Magnoliopsida</taxon>
        <taxon>eudicotyledons</taxon>
        <taxon>Gunneridae</taxon>
        <taxon>Pentapetalae</taxon>
        <taxon>rosids</taxon>
        <taxon>fabids</taxon>
        <taxon>Fabales</taxon>
        <taxon>Fabaceae</taxon>
        <taxon>Papilionoideae</taxon>
        <taxon>50 kb inversion clade</taxon>
        <taxon>NPAAA clade</taxon>
        <taxon>indigoferoid/millettioid clade</taxon>
        <taxon>Phaseoleae</taxon>
        <taxon>Mucuna</taxon>
    </lineage>
</organism>
<name>A0A371F032_MUCPR</name>
<evidence type="ECO:0000313" key="1">
    <source>
        <dbReference type="EMBL" id="RDX71629.1"/>
    </source>
</evidence>
<dbReference type="PANTHER" id="PTHR32108:SF9">
    <property type="entry name" value="REVERSE TRANSCRIPTASE RNASE H-LIKE DOMAIN-CONTAINING PROTEIN"/>
    <property type="match status" value="1"/>
</dbReference>
<dbReference type="EMBL" id="QJKJ01011256">
    <property type="protein sequence ID" value="RDX71629.1"/>
    <property type="molecule type" value="Genomic_DNA"/>
</dbReference>
<feature type="non-terminal residue" evidence="1">
    <location>
        <position position="1"/>
    </location>
</feature>
<sequence length="340" mass="37832">MTRLAPGPIPLGSEKLSSLEERVRVIEGTGSHGMDATNLYLVPAIVLPPDFKVPKFEKYKGNSYPRVHLAMYCRKMTSYIHQDKILVHYFQDNLMGAALRWYVNLENIAPDGSHLQNLSKANSEGFKDYAQRWRKLAAQANTGNNFTKKIGYEKKKGEANAILIDPAGQDKSPCTAQIILNKLGASTPIDLSAQSKVETTNTSNAPNNQLSGRNRVFSPIPMTYTTLFPLLLQKNMIAILLLKPLEPPYPKSYDPYVKCDYHAGAVGHSTERCWGFKHKENEPNMNSNPLPAHGGQSINALAYEPLDPEFDGRKENLAHSAQVVVLGQDGDYPPKPFIIR</sequence>
<keyword evidence="2" id="KW-1185">Reference proteome</keyword>
<gene>
    <name evidence="1" type="ORF">CR513_48997</name>
</gene>
<accession>A0A371F032</accession>
<dbReference type="AlphaFoldDB" id="A0A371F032"/>
<reference evidence="1" key="1">
    <citation type="submission" date="2018-05" db="EMBL/GenBank/DDBJ databases">
        <title>Draft genome of Mucuna pruriens seed.</title>
        <authorList>
            <person name="Nnadi N.E."/>
            <person name="Vos R."/>
            <person name="Hasami M.H."/>
            <person name="Devisetty U.K."/>
            <person name="Aguiy J.C."/>
        </authorList>
    </citation>
    <scope>NUCLEOTIDE SEQUENCE [LARGE SCALE GENOMIC DNA]</scope>
    <source>
        <strain evidence="1">JCA_2017</strain>
    </source>
</reference>
<comment type="caution">
    <text evidence="1">The sequence shown here is derived from an EMBL/GenBank/DDBJ whole genome shotgun (WGS) entry which is preliminary data.</text>
</comment>
<evidence type="ECO:0008006" key="3">
    <source>
        <dbReference type="Google" id="ProtNLM"/>
    </source>
</evidence>
<proteinExistence type="predicted"/>
<protein>
    <recommendedName>
        <fullName evidence="3">Retrotransposon gag domain-containing protein</fullName>
    </recommendedName>
</protein>
<dbReference type="OrthoDB" id="1743010at2759"/>
<dbReference type="Proteomes" id="UP000257109">
    <property type="component" value="Unassembled WGS sequence"/>
</dbReference>